<keyword evidence="2" id="KW-0732">Signal</keyword>
<feature type="signal peptide" evidence="2">
    <location>
        <begin position="1"/>
        <end position="21"/>
    </location>
</feature>
<comment type="caution">
    <text evidence="3">The sequence shown here is derived from an EMBL/GenBank/DDBJ whole genome shotgun (WGS) entry which is preliminary data.</text>
</comment>
<evidence type="ECO:0008006" key="5">
    <source>
        <dbReference type="Google" id="ProtNLM"/>
    </source>
</evidence>
<gene>
    <name evidence="3" type="ORF">JIG36_09935</name>
</gene>
<dbReference type="InterPro" id="IPR058119">
    <property type="entry name" value="SCO0607-like"/>
</dbReference>
<dbReference type="Proteomes" id="UP000632138">
    <property type="component" value="Unassembled WGS sequence"/>
</dbReference>
<evidence type="ECO:0000313" key="4">
    <source>
        <dbReference type="Proteomes" id="UP000632138"/>
    </source>
</evidence>
<organism evidence="3 4">
    <name type="scientific">Paractinoplanes ovalisporus</name>
    <dbReference type="NCBI Taxonomy" id="2810368"/>
    <lineage>
        <taxon>Bacteria</taxon>
        <taxon>Bacillati</taxon>
        <taxon>Actinomycetota</taxon>
        <taxon>Actinomycetes</taxon>
        <taxon>Micromonosporales</taxon>
        <taxon>Micromonosporaceae</taxon>
        <taxon>Paractinoplanes</taxon>
    </lineage>
</organism>
<feature type="chain" id="PRO_5045251103" description="Lipoprotein" evidence="2">
    <location>
        <begin position="22"/>
        <end position="91"/>
    </location>
</feature>
<dbReference type="NCBIfam" id="NF046120">
    <property type="entry name" value="lipo_SCO0607"/>
    <property type="match status" value="1"/>
</dbReference>
<protein>
    <recommendedName>
        <fullName evidence="5">Lipoprotein</fullName>
    </recommendedName>
</protein>
<sequence>MSLRRPVALALAATSVAMLLAGCIQDAICGSDDYPVLQTGGTGRQCVPSDQDPPAGFSRFPEGQEPKHVDDEWDVYWRTHTVDQSGKTISA</sequence>
<evidence type="ECO:0000256" key="1">
    <source>
        <dbReference type="SAM" id="MobiDB-lite"/>
    </source>
</evidence>
<dbReference type="PROSITE" id="PS51257">
    <property type="entry name" value="PROKAR_LIPOPROTEIN"/>
    <property type="match status" value="1"/>
</dbReference>
<reference evidence="3 4" key="1">
    <citation type="submission" date="2021-01" db="EMBL/GenBank/DDBJ databases">
        <title>Actinoplanes sp. nov. LDG1-06 isolated from lichen.</title>
        <authorList>
            <person name="Saeng-In P."/>
            <person name="Phongsopitanun W."/>
            <person name="Kanchanasin P."/>
            <person name="Yuki M."/>
            <person name="Kudo T."/>
            <person name="Ohkuma M."/>
            <person name="Tanasupawat S."/>
        </authorList>
    </citation>
    <scope>NUCLEOTIDE SEQUENCE [LARGE SCALE GENOMIC DNA]</scope>
    <source>
        <strain evidence="3 4">LDG1-06</strain>
    </source>
</reference>
<feature type="region of interest" description="Disordered" evidence="1">
    <location>
        <begin position="42"/>
        <end position="67"/>
    </location>
</feature>
<name>A0ABS2A828_9ACTN</name>
<keyword evidence="4" id="KW-1185">Reference proteome</keyword>
<dbReference type="RefSeq" id="WP_203375722.1">
    <property type="nucleotide sequence ID" value="NZ_JAENHP010000002.1"/>
</dbReference>
<proteinExistence type="predicted"/>
<dbReference type="EMBL" id="JAENHP010000002">
    <property type="protein sequence ID" value="MBM2615875.1"/>
    <property type="molecule type" value="Genomic_DNA"/>
</dbReference>
<evidence type="ECO:0000313" key="3">
    <source>
        <dbReference type="EMBL" id="MBM2615875.1"/>
    </source>
</evidence>
<accession>A0ABS2A828</accession>
<evidence type="ECO:0000256" key="2">
    <source>
        <dbReference type="SAM" id="SignalP"/>
    </source>
</evidence>